<evidence type="ECO:0000256" key="1">
    <source>
        <dbReference type="SAM" id="MobiDB-lite"/>
    </source>
</evidence>
<reference evidence="4" key="1">
    <citation type="submission" date="2022-11" db="UniProtKB">
        <authorList>
            <consortium name="WormBaseParasite"/>
        </authorList>
    </citation>
    <scope>IDENTIFICATION</scope>
</reference>
<name>A0A914ZIT7_PARUN</name>
<keyword evidence="2" id="KW-1133">Transmembrane helix</keyword>
<keyword evidence="2" id="KW-0812">Transmembrane</keyword>
<feature type="transmembrane region" description="Helical" evidence="2">
    <location>
        <begin position="6"/>
        <end position="30"/>
    </location>
</feature>
<dbReference type="WBParaSite" id="PgB04_g184_t03">
    <property type="protein sequence ID" value="PgB04_g184_t03"/>
    <property type="gene ID" value="PgB04_g184"/>
</dbReference>
<organism evidence="3 4">
    <name type="scientific">Parascaris univalens</name>
    <name type="common">Nematode worm</name>
    <dbReference type="NCBI Taxonomy" id="6257"/>
    <lineage>
        <taxon>Eukaryota</taxon>
        <taxon>Metazoa</taxon>
        <taxon>Ecdysozoa</taxon>
        <taxon>Nematoda</taxon>
        <taxon>Chromadorea</taxon>
        <taxon>Rhabditida</taxon>
        <taxon>Spirurina</taxon>
        <taxon>Ascaridomorpha</taxon>
        <taxon>Ascaridoidea</taxon>
        <taxon>Ascarididae</taxon>
        <taxon>Parascaris</taxon>
    </lineage>
</organism>
<protein>
    <submittedName>
        <fullName evidence="4">Uncharacterized protein</fullName>
    </submittedName>
</protein>
<evidence type="ECO:0000313" key="3">
    <source>
        <dbReference type="Proteomes" id="UP000887569"/>
    </source>
</evidence>
<proteinExistence type="predicted"/>
<dbReference type="AlphaFoldDB" id="A0A914ZIT7"/>
<feature type="region of interest" description="Disordered" evidence="1">
    <location>
        <begin position="72"/>
        <end position="138"/>
    </location>
</feature>
<evidence type="ECO:0000256" key="2">
    <source>
        <dbReference type="SAM" id="Phobius"/>
    </source>
</evidence>
<keyword evidence="2" id="KW-0472">Membrane</keyword>
<sequence>VCAQLISGVFIEFAMFYGGLLLTVFTYFAVRVHLRLRERGEEGLPIVGEFIEKFMERYRKRNSKVIVFDDVSDSSDDETVHTSATQNSTKSDTSRLIQLSSMKDSAAMDNAPSGNIGNGAKEKEVNKSSMVTSAIRGN</sequence>
<evidence type="ECO:0000313" key="4">
    <source>
        <dbReference type="WBParaSite" id="PgB04_g184_t03"/>
    </source>
</evidence>
<dbReference type="Proteomes" id="UP000887569">
    <property type="component" value="Unplaced"/>
</dbReference>
<feature type="compositionally biased region" description="Polar residues" evidence="1">
    <location>
        <begin position="81"/>
        <end position="103"/>
    </location>
</feature>
<keyword evidence="3" id="KW-1185">Reference proteome</keyword>
<accession>A0A914ZIT7</accession>